<dbReference type="EnsemblPlants" id="Solyc09g057830.1.1">
    <property type="protein sequence ID" value="Solyc09g057830.1.1.1"/>
    <property type="gene ID" value="Solyc09g057830.1"/>
</dbReference>
<evidence type="ECO:0000313" key="1">
    <source>
        <dbReference type="EnsemblPlants" id="Solyc09g057830.1.1.1"/>
    </source>
</evidence>
<dbReference type="Gramene" id="Solyc09g057830.1.1">
    <property type="protein sequence ID" value="Solyc09g057830.1.1.1"/>
    <property type="gene ID" value="Solyc09g057830.1"/>
</dbReference>
<organism evidence="1">
    <name type="scientific">Solanum lycopersicum</name>
    <name type="common">Tomato</name>
    <name type="synonym">Lycopersicon esculentum</name>
    <dbReference type="NCBI Taxonomy" id="4081"/>
    <lineage>
        <taxon>Eukaryota</taxon>
        <taxon>Viridiplantae</taxon>
        <taxon>Streptophyta</taxon>
        <taxon>Embryophyta</taxon>
        <taxon>Tracheophyta</taxon>
        <taxon>Spermatophyta</taxon>
        <taxon>Magnoliopsida</taxon>
        <taxon>eudicotyledons</taxon>
        <taxon>Gunneridae</taxon>
        <taxon>Pentapetalae</taxon>
        <taxon>asterids</taxon>
        <taxon>lamiids</taxon>
        <taxon>Solanales</taxon>
        <taxon>Solanaceae</taxon>
        <taxon>Solanoideae</taxon>
        <taxon>Solaneae</taxon>
        <taxon>Solanum</taxon>
        <taxon>Solanum subgen. Lycopersicon</taxon>
    </lineage>
</organism>
<dbReference type="PANTHER" id="PTHR33642:SF5">
    <property type="entry name" value="MATURASE"/>
    <property type="match status" value="1"/>
</dbReference>
<dbReference type="PANTHER" id="PTHR33642">
    <property type="entry name" value="COX1/OXI3 INTRON 1 PROTEIN-RELATED"/>
    <property type="match status" value="1"/>
</dbReference>
<evidence type="ECO:0008006" key="3">
    <source>
        <dbReference type="Google" id="ProtNLM"/>
    </source>
</evidence>
<accession>A0A3Q7I438</accession>
<reference evidence="1" key="1">
    <citation type="journal article" date="2012" name="Nature">
        <title>The tomato genome sequence provides insights into fleshy fruit evolution.</title>
        <authorList>
            <consortium name="Tomato Genome Consortium"/>
        </authorList>
    </citation>
    <scope>NUCLEOTIDE SEQUENCE [LARGE SCALE GENOMIC DNA]</scope>
    <source>
        <strain evidence="1">cv. Heinz 1706</strain>
    </source>
</reference>
<evidence type="ECO:0000313" key="2">
    <source>
        <dbReference type="Proteomes" id="UP000004994"/>
    </source>
</evidence>
<protein>
    <recommendedName>
        <fullName evidence="3">Reverse transcriptase domain-containing protein</fullName>
    </recommendedName>
</protein>
<dbReference type="Proteomes" id="UP000004994">
    <property type="component" value="Chromosome 9"/>
</dbReference>
<name>A0A3Q7I438_SOLLC</name>
<dbReference type="InParanoid" id="A0A3Q7I438"/>
<proteinExistence type="predicted"/>
<dbReference type="PaxDb" id="4081-Solyc09g057830.1.1"/>
<dbReference type="AlphaFoldDB" id="A0A3Q7I438"/>
<dbReference type="STRING" id="4081.A0A3Q7I438"/>
<sequence>MVLESIYDLKFSYTSHFRPGQGFHSVVRQIKQEWGTSRRFLEFDITKCFHTIDRHRLIPIFEEKIDDPKFFYPNNKVFFAG</sequence>
<reference evidence="1" key="2">
    <citation type="submission" date="2019-01" db="UniProtKB">
        <authorList>
            <consortium name="EnsemblPlants"/>
        </authorList>
    </citation>
    <scope>IDENTIFICATION</scope>
    <source>
        <strain evidence="1">cv. Heinz 1706</strain>
    </source>
</reference>
<keyword evidence="2" id="KW-1185">Reference proteome</keyword>